<feature type="non-terminal residue" evidence="1">
    <location>
        <position position="72"/>
    </location>
</feature>
<protein>
    <submittedName>
        <fullName evidence="1">Uncharacterized protein</fullName>
    </submittedName>
</protein>
<accession>A0ACB8X602</accession>
<organism evidence="1 2">
    <name type="scientific">Scortum barcoo</name>
    <name type="common">barcoo grunter</name>
    <dbReference type="NCBI Taxonomy" id="214431"/>
    <lineage>
        <taxon>Eukaryota</taxon>
        <taxon>Metazoa</taxon>
        <taxon>Chordata</taxon>
        <taxon>Craniata</taxon>
        <taxon>Vertebrata</taxon>
        <taxon>Euteleostomi</taxon>
        <taxon>Actinopterygii</taxon>
        <taxon>Neopterygii</taxon>
        <taxon>Teleostei</taxon>
        <taxon>Neoteleostei</taxon>
        <taxon>Acanthomorphata</taxon>
        <taxon>Eupercaria</taxon>
        <taxon>Centrarchiformes</taxon>
        <taxon>Terapontoidei</taxon>
        <taxon>Terapontidae</taxon>
        <taxon>Scortum</taxon>
    </lineage>
</organism>
<keyword evidence="2" id="KW-1185">Reference proteome</keyword>
<gene>
    <name evidence="1" type="ORF">L3Q82_021666</name>
</gene>
<reference evidence="1" key="1">
    <citation type="submission" date="2022-04" db="EMBL/GenBank/DDBJ databases">
        <title>Jade perch genome.</title>
        <authorList>
            <person name="Chao B."/>
        </authorList>
    </citation>
    <scope>NUCLEOTIDE SEQUENCE</scope>
    <source>
        <strain evidence="1">CB-2022</strain>
    </source>
</reference>
<sequence>MRKITGKHLLCLFLLAFPLSWAEDTKKDARGTENDTVNNDSSIISDPSLEPSKDQKTVCEEKDISTAGKSDS</sequence>
<evidence type="ECO:0000313" key="2">
    <source>
        <dbReference type="Proteomes" id="UP000831701"/>
    </source>
</evidence>
<name>A0ACB8X602_9TELE</name>
<comment type="caution">
    <text evidence="1">The sequence shown here is derived from an EMBL/GenBank/DDBJ whole genome shotgun (WGS) entry which is preliminary data.</text>
</comment>
<dbReference type="Proteomes" id="UP000831701">
    <property type="component" value="Chromosome 3"/>
</dbReference>
<evidence type="ECO:0000313" key="1">
    <source>
        <dbReference type="EMBL" id="KAI3375148.1"/>
    </source>
</evidence>
<dbReference type="EMBL" id="CM041533">
    <property type="protein sequence ID" value="KAI3375148.1"/>
    <property type="molecule type" value="Genomic_DNA"/>
</dbReference>
<proteinExistence type="predicted"/>